<protein>
    <submittedName>
        <fullName evidence="1">Uncharacterized protein</fullName>
    </submittedName>
</protein>
<organism evidence="1 2">
    <name type="scientific">Candidatus Kuenenbacteria bacterium HGW-Kuenenbacteria-1</name>
    <dbReference type="NCBI Taxonomy" id="2013812"/>
    <lineage>
        <taxon>Bacteria</taxon>
        <taxon>Candidatus Kueneniibacteriota</taxon>
    </lineage>
</organism>
<name>A0A2N1UNA4_9BACT</name>
<reference evidence="1 2" key="1">
    <citation type="journal article" date="2017" name="ISME J.">
        <title>Potential for microbial H2 and metal transformations associated with novel bacteria and archaea in deep terrestrial subsurface sediments.</title>
        <authorList>
            <person name="Hernsdorf A.W."/>
            <person name="Amano Y."/>
            <person name="Miyakawa K."/>
            <person name="Ise K."/>
            <person name="Suzuki Y."/>
            <person name="Anantharaman K."/>
            <person name="Probst A."/>
            <person name="Burstein D."/>
            <person name="Thomas B.C."/>
            <person name="Banfield J.F."/>
        </authorList>
    </citation>
    <scope>NUCLEOTIDE SEQUENCE [LARGE SCALE GENOMIC DNA]</scope>
    <source>
        <strain evidence="1">HGW-Kuenenbacteria-1</strain>
    </source>
</reference>
<gene>
    <name evidence="1" type="ORF">CVV26_02310</name>
</gene>
<dbReference type="Proteomes" id="UP000233414">
    <property type="component" value="Unassembled WGS sequence"/>
</dbReference>
<dbReference type="EMBL" id="PGYQ01000009">
    <property type="protein sequence ID" value="PKL72285.1"/>
    <property type="molecule type" value="Genomic_DNA"/>
</dbReference>
<dbReference type="AlphaFoldDB" id="A0A2N1UNA4"/>
<proteinExistence type="predicted"/>
<comment type="caution">
    <text evidence="1">The sequence shown here is derived from an EMBL/GenBank/DDBJ whole genome shotgun (WGS) entry which is preliminary data.</text>
</comment>
<evidence type="ECO:0000313" key="1">
    <source>
        <dbReference type="EMBL" id="PKL72285.1"/>
    </source>
</evidence>
<evidence type="ECO:0000313" key="2">
    <source>
        <dbReference type="Proteomes" id="UP000233414"/>
    </source>
</evidence>
<sequence>MKSSLKKDSPYFFKNGSLEKVSKEGIISRIILLGMKEKDERNFIIITLLTGEDIKIKNFYPWLKGRGWPEKGKTLSHFYLERRVLFSQDKKSIYLK</sequence>
<accession>A0A2N1UNA4</accession>